<evidence type="ECO:0000313" key="2">
    <source>
        <dbReference type="Proteomes" id="UP000236291"/>
    </source>
</evidence>
<reference evidence="1 2" key="1">
    <citation type="journal article" date="2014" name="Am. J. Bot.">
        <title>Genome assembly and annotation for red clover (Trifolium pratense; Fabaceae).</title>
        <authorList>
            <person name="Istvanek J."/>
            <person name="Jaros M."/>
            <person name="Krenek A."/>
            <person name="Repkova J."/>
        </authorList>
    </citation>
    <scope>NUCLEOTIDE SEQUENCE [LARGE SCALE GENOMIC DNA]</scope>
    <source>
        <strain evidence="2">cv. Tatra</strain>
        <tissue evidence="1">Young leaves</tissue>
    </source>
</reference>
<dbReference type="Proteomes" id="UP000236291">
    <property type="component" value="Unassembled WGS sequence"/>
</dbReference>
<evidence type="ECO:0000313" key="1">
    <source>
        <dbReference type="EMBL" id="PNX68254.1"/>
    </source>
</evidence>
<sequence>MLCFFCYSESFFTLEACIHEFYYGLEHFKYW</sequence>
<name>A0A2K3KPQ0_TRIPR</name>
<reference evidence="1 2" key="2">
    <citation type="journal article" date="2017" name="Front. Plant Sci.">
        <title>Gene Classification and Mining of Molecular Markers Useful in Red Clover (Trifolium pratense) Breeding.</title>
        <authorList>
            <person name="Istvanek J."/>
            <person name="Dluhosova J."/>
            <person name="Dluhos P."/>
            <person name="Patkova L."/>
            <person name="Nedelnik J."/>
            <person name="Repkova J."/>
        </authorList>
    </citation>
    <scope>NUCLEOTIDE SEQUENCE [LARGE SCALE GENOMIC DNA]</scope>
    <source>
        <strain evidence="2">cv. Tatra</strain>
        <tissue evidence="1">Young leaves</tissue>
    </source>
</reference>
<dbReference type="AlphaFoldDB" id="A0A2K3KPQ0"/>
<proteinExistence type="predicted"/>
<gene>
    <name evidence="1" type="ORF">L195_g063898</name>
</gene>
<feature type="non-terminal residue" evidence="1">
    <location>
        <position position="31"/>
    </location>
</feature>
<protein>
    <submittedName>
        <fullName evidence="1">Uncharacterized protein</fullName>
    </submittedName>
</protein>
<comment type="caution">
    <text evidence="1">The sequence shown here is derived from an EMBL/GenBank/DDBJ whole genome shotgun (WGS) entry which is preliminary data.</text>
</comment>
<organism evidence="1 2">
    <name type="scientific">Trifolium pratense</name>
    <name type="common">Red clover</name>
    <dbReference type="NCBI Taxonomy" id="57577"/>
    <lineage>
        <taxon>Eukaryota</taxon>
        <taxon>Viridiplantae</taxon>
        <taxon>Streptophyta</taxon>
        <taxon>Embryophyta</taxon>
        <taxon>Tracheophyta</taxon>
        <taxon>Spermatophyta</taxon>
        <taxon>Magnoliopsida</taxon>
        <taxon>eudicotyledons</taxon>
        <taxon>Gunneridae</taxon>
        <taxon>Pentapetalae</taxon>
        <taxon>rosids</taxon>
        <taxon>fabids</taxon>
        <taxon>Fabales</taxon>
        <taxon>Fabaceae</taxon>
        <taxon>Papilionoideae</taxon>
        <taxon>50 kb inversion clade</taxon>
        <taxon>NPAAA clade</taxon>
        <taxon>Hologalegina</taxon>
        <taxon>IRL clade</taxon>
        <taxon>Trifolieae</taxon>
        <taxon>Trifolium</taxon>
    </lineage>
</organism>
<dbReference type="EMBL" id="ASHM01224595">
    <property type="protein sequence ID" value="PNX68254.1"/>
    <property type="molecule type" value="Genomic_DNA"/>
</dbReference>
<accession>A0A2K3KPQ0</accession>